<feature type="compositionally biased region" description="Basic residues" evidence="1">
    <location>
        <begin position="318"/>
        <end position="330"/>
    </location>
</feature>
<feature type="region of interest" description="Disordered" evidence="1">
    <location>
        <begin position="270"/>
        <end position="354"/>
    </location>
</feature>
<dbReference type="InterPro" id="IPR046347">
    <property type="entry name" value="bZIP_sf"/>
</dbReference>
<dbReference type="InterPro" id="IPR004827">
    <property type="entry name" value="bZIP"/>
</dbReference>
<name>A0A545VHQ9_9HYPO</name>
<organism evidence="3 4">
    <name type="scientific">Cordyceps javanica</name>
    <dbReference type="NCBI Taxonomy" id="43265"/>
    <lineage>
        <taxon>Eukaryota</taxon>
        <taxon>Fungi</taxon>
        <taxon>Dikarya</taxon>
        <taxon>Ascomycota</taxon>
        <taxon>Pezizomycotina</taxon>
        <taxon>Sordariomycetes</taxon>
        <taxon>Hypocreomycetidae</taxon>
        <taxon>Hypocreales</taxon>
        <taxon>Cordycipitaceae</taxon>
        <taxon>Cordyceps</taxon>
    </lineage>
</organism>
<evidence type="ECO:0000313" key="3">
    <source>
        <dbReference type="EMBL" id="TQW01180.1"/>
    </source>
</evidence>
<dbReference type="GO" id="GO:0003700">
    <property type="term" value="F:DNA-binding transcription factor activity"/>
    <property type="evidence" value="ECO:0007669"/>
    <property type="project" value="InterPro"/>
</dbReference>
<feature type="compositionally biased region" description="Polar residues" evidence="1">
    <location>
        <begin position="229"/>
        <end position="238"/>
    </location>
</feature>
<dbReference type="PROSITE" id="PS50217">
    <property type="entry name" value="BZIP"/>
    <property type="match status" value="1"/>
</dbReference>
<dbReference type="OrthoDB" id="295274at2759"/>
<dbReference type="EMBL" id="SPUK01000001">
    <property type="protein sequence ID" value="TQW01180.1"/>
    <property type="molecule type" value="Genomic_DNA"/>
</dbReference>
<protein>
    <submittedName>
        <fullName evidence="3">BZIP transcription factor domain-containing protein</fullName>
    </submittedName>
</protein>
<dbReference type="STRING" id="43265.A0A545VHQ9"/>
<comment type="caution">
    <text evidence="3">The sequence shown here is derived from an EMBL/GenBank/DDBJ whole genome shotgun (WGS) entry which is preliminary data.</text>
</comment>
<feature type="region of interest" description="Disordered" evidence="1">
    <location>
        <begin position="229"/>
        <end position="249"/>
    </location>
</feature>
<feature type="region of interest" description="Disordered" evidence="1">
    <location>
        <begin position="56"/>
        <end position="79"/>
    </location>
</feature>
<evidence type="ECO:0000313" key="4">
    <source>
        <dbReference type="Proteomes" id="UP000315783"/>
    </source>
</evidence>
<evidence type="ECO:0000259" key="2">
    <source>
        <dbReference type="PROSITE" id="PS50217"/>
    </source>
</evidence>
<dbReference type="CDD" id="cd14687">
    <property type="entry name" value="bZIP_ATF2"/>
    <property type="match status" value="1"/>
</dbReference>
<dbReference type="Proteomes" id="UP000315783">
    <property type="component" value="Unassembled WGS sequence"/>
</dbReference>
<gene>
    <name evidence="3" type="ORF">IF1G_01111</name>
</gene>
<feature type="compositionally biased region" description="Polar residues" evidence="1">
    <location>
        <begin position="62"/>
        <end position="73"/>
    </location>
</feature>
<sequence length="417" mass="46864">MDVLHQRPCHQTHTVELDPFAVHEINYFQAETLQWHPHSFTNCDMQTARARHQNQRWPTHGGNATVSVSQPSDDSGWPHDNGWSCMPFSAASELSEISPEYNNSNVMAVTLSPAEGAHADTNLAHCPPAQAQHDDWLDLTMWETRSTRNTPKQFELPSLVTCSTHGQTPQTQLGEWLHFTNCETNPLGEPSETISYAPTQRLEPPRCLDSPARLEREPRNSAWNVELTPPTQFRQNPWTAAPTPGWSSPWSTVPMPAVLRDEKTLCRSLSEASTPPAVQLALSSASDDEQPEQERAGVRSARPHRQSEKTAKAQAGLRRPRATGTGKRRSSSVAGDLMERNRAAANSSRLRQREKEEDLIAEMNSAKDLNHELRTCIKSLTSEVLSLKMEVLQHARCNSKLIYRYINRTAEQHLQNL</sequence>
<dbReference type="AlphaFoldDB" id="A0A545VHQ9"/>
<keyword evidence="4" id="KW-1185">Reference proteome</keyword>
<proteinExistence type="predicted"/>
<dbReference type="Gene3D" id="1.20.5.170">
    <property type="match status" value="1"/>
</dbReference>
<evidence type="ECO:0000256" key="1">
    <source>
        <dbReference type="SAM" id="MobiDB-lite"/>
    </source>
</evidence>
<dbReference type="SMART" id="SM00338">
    <property type="entry name" value="BRLZ"/>
    <property type="match status" value="1"/>
</dbReference>
<reference evidence="3 4" key="1">
    <citation type="journal article" date="2019" name="Appl. Microbiol. Biotechnol.">
        <title>Genome sequence of Isaria javanica and comparative genome analysis insights into family S53 peptidase evolution in fungal entomopathogens.</title>
        <authorList>
            <person name="Lin R."/>
            <person name="Zhang X."/>
            <person name="Xin B."/>
            <person name="Zou M."/>
            <person name="Gao Y."/>
            <person name="Qin F."/>
            <person name="Hu Q."/>
            <person name="Xie B."/>
            <person name="Cheng X."/>
        </authorList>
    </citation>
    <scope>NUCLEOTIDE SEQUENCE [LARGE SCALE GENOMIC DNA]</scope>
    <source>
        <strain evidence="3 4">IJ1G</strain>
    </source>
</reference>
<dbReference type="SUPFAM" id="SSF57959">
    <property type="entry name" value="Leucine zipper domain"/>
    <property type="match status" value="1"/>
</dbReference>
<accession>A0A545VHQ9</accession>
<feature type="domain" description="BZIP" evidence="2">
    <location>
        <begin position="338"/>
        <end position="394"/>
    </location>
</feature>